<sequence length="413" mass="47663">MPSRTFSAVAAAARVAQAPSTAARVAQAPSTAALNAFDPFVITRALSAVLLSYELPPPPLSRCFFSPRRMFVIEKENAAEEHRRNLAEYRKFLESCDYVKVHSPWRKVQDRLEDDDRYLRLEEIDRLLVFQFFASNGFPCPALQNPSDYLLKTVNKDFDQDIVMGLSGTRTVPTEEAIRILISAYESSEINQQVQQEVAMLSKQKCKHYLRRFRKMHGKQRIIHSMNDYAEFLFQRWKQDIDDEDDPSSSGRPSWFRKQYTAGASGKHRNNGQGSHRYRNQWGMKTTVEKYLRSTLHSLSYLSNNRAGNGELVVVDSNDQTKLKHEDQKTLRRLAQNCEAARKSRLRKKIILDREYLNDVSISREQLKYLVFEAFRGGCQTFNGKKWEKFNSEKVASLAYARIQGKAALVNHF</sequence>
<protein>
    <recommendedName>
        <fullName evidence="3">BZIP domain-containing protein</fullName>
    </recommendedName>
</protein>
<proteinExistence type="inferred from homology"/>
<evidence type="ECO:0000313" key="5">
    <source>
        <dbReference type="Proteomes" id="UP000289738"/>
    </source>
</evidence>
<dbReference type="STRING" id="3818.A0A444ZN65"/>
<dbReference type="EMBL" id="SDMP01000014">
    <property type="protein sequence ID" value="RYR15620.1"/>
    <property type="molecule type" value="Genomic_DNA"/>
</dbReference>
<dbReference type="Gene3D" id="1.10.10.440">
    <property type="entry name" value="FF domain"/>
    <property type="match status" value="1"/>
</dbReference>
<dbReference type="SUPFAM" id="SSF81698">
    <property type="entry name" value="FF domain"/>
    <property type="match status" value="1"/>
</dbReference>
<accession>A0A444ZN65</accession>
<evidence type="ECO:0000259" key="3">
    <source>
        <dbReference type="PROSITE" id="PS00036"/>
    </source>
</evidence>
<feature type="domain" description="BZIP" evidence="3">
    <location>
        <begin position="332"/>
        <end position="347"/>
    </location>
</feature>
<dbReference type="Proteomes" id="UP000289738">
    <property type="component" value="Chromosome B04"/>
</dbReference>
<organism evidence="4 5">
    <name type="scientific">Arachis hypogaea</name>
    <name type="common">Peanut</name>
    <dbReference type="NCBI Taxonomy" id="3818"/>
    <lineage>
        <taxon>Eukaryota</taxon>
        <taxon>Viridiplantae</taxon>
        <taxon>Streptophyta</taxon>
        <taxon>Embryophyta</taxon>
        <taxon>Tracheophyta</taxon>
        <taxon>Spermatophyta</taxon>
        <taxon>Magnoliopsida</taxon>
        <taxon>eudicotyledons</taxon>
        <taxon>Gunneridae</taxon>
        <taxon>Pentapetalae</taxon>
        <taxon>rosids</taxon>
        <taxon>fabids</taxon>
        <taxon>Fabales</taxon>
        <taxon>Fabaceae</taxon>
        <taxon>Papilionoideae</taxon>
        <taxon>50 kb inversion clade</taxon>
        <taxon>dalbergioids sensu lato</taxon>
        <taxon>Dalbergieae</taxon>
        <taxon>Pterocarpus clade</taxon>
        <taxon>Arachis</taxon>
    </lineage>
</organism>
<comment type="similarity">
    <text evidence="1">Belongs to the ABC transporter superfamily. ABCG family. Eye pigment precursor importer (TC 3.A.1.204) subfamily.</text>
</comment>
<dbReference type="AlphaFoldDB" id="A0A444ZN65"/>
<dbReference type="InterPro" id="IPR004827">
    <property type="entry name" value="bZIP"/>
</dbReference>
<dbReference type="Pfam" id="PF04059">
    <property type="entry name" value="RRM_2"/>
    <property type="match status" value="1"/>
</dbReference>
<dbReference type="GO" id="GO:0003700">
    <property type="term" value="F:DNA-binding transcription factor activity"/>
    <property type="evidence" value="ECO:0007669"/>
    <property type="project" value="InterPro"/>
</dbReference>
<gene>
    <name evidence="4" type="ORF">Ahy_B04g072482</name>
</gene>
<evidence type="ECO:0000313" key="4">
    <source>
        <dbReference type="EMBL" id="RYR15620.1"/>
    </source>
</evidence>
<dbReference type="InterPro" id="IPR002713">
    <property type="entry name" value="FF_domain"/>
</dbReference>
<dbReference type="InterPro" id="IPR052215">
    <property type="entry name" value="Plant_ABCG"/>
</dbReference>
<reference evidence="4 5" key="1">
    <citation type="submission" date="2019-01" db="EMBL/GenBank/DDBJ databases">
        <title>Sequencing of cultivated peanut Arachis hypogaea provides insights into genome evolution and oil improvement.</title>
        <authorList>
            <person name="Chen X."/>
        </authorList>
    </citation>
    <scope>NUCLEOTIDE SEQUENCE [LARGE SCALE GENOMIC DNA]</scope>
    <source>
        <strain evidence="5">cv. Fuhuasheng</strain>
        <tissue evidence="4">Leaves</tissue>
    </source>
</reference>
<dbReference type="InterPro" id="IPR036517">
    <property type="entry name" value="FF_domain_sf"/>
</dbReference>
<keyword evidence="5" id="KW-1185">Reference proteome</keyword>
<dbReference type="PANTHER" id="PTHR48042">
    <property type="entry name" value="ABC TRANSPORTER G FAMILY MEMBER 11"/>
    <property type="match status" value="1"/>
</dbReference>
<evidence type="ECO:0000256" key="2">
    <source>
        <dbReference type="ARBA" id="ARBA00022448"/>
    </source>
</evidence>
<dbReference type="InterPro" id="IPR007201">
    <property type="entry name" value="Mei2-like_Rrm_C"/>
</dbReference>
<evidence type="ECO:0000256" key="1">
    <source>
        <dbReference type="ARBA" id="ARBA00005814"/>
    </source>
</evidence>
<dbReference type="Pfam" id="PF01846">
    <property type="entry name" value="FF"/>
    <property type="match status" value="1"/>
</dbReference>
<name>A0A444ZN65_ARAHY</name>
<dbReference type="PROSITE" id="PS00036">
    <property type="entry name" value="BZIP_BASIC"/>
    <property type="match status" value="1"/>
</dbReference>
<comment type="caution">
    <text evidence="4">The sequence shown here is derived from an EMBL/GenBank/DDBJ whole genome shotgun (WGS) entry which is preliminary data.</text>
</comment>
<dbReference type="PANTHER" id="PTHR48042:SF1">
    <property type="entry name" value="ABC TRANSPORTER G FAMILY MEMBER 11-LIKE"/>
    <property type="match status" value="1"/>
</dbReference>
<keyword evidence="2" id="KW-0813">Transport</keyword>